<dbReference type="EMBL" id="CP146609">
    <property type="protein sequence ID" value="WWX23680.1"/>
    <property type="molecule type" value="Genomic_DNA"/>
</dbReference>
<keyword evidence="2" id="KW-1185">Reference proteome</keyword>
<dbReference type="Proteomes" id="UP001385389">
    <property type="component" value="Chromosome"/>
</dbReference>
<gene>
    <name evidence="1" type="ORF">V8V93_05615</name>
</gene>
<proteinExistence type="predicted"/>
<evidence type="ECO:0008006" key="3">
    <source>
        <dbReference type="Google" id="ProtNLM"/>
    </source>
</evidence>
<organism evidence="1 2">
    <name type="scientific">Pseudodesulfovibrio methanolicus</name>
    <dbReference type="NCBI Taxonomy" id="3126690"/>
    <lineage>
        <taxon>Bacteria</taxon>
        <taxon>Pseudomonadati</taxon>
        <taxon>Thermodesulfobacteriota</taxon>
        <taxon>Desulfovibrionia</taxon>
        <taxon>Desulfovibrionales</taxon>
        <taxon>Desulfovibrionaceae</taxon>
    </lineage>
</organism>
<evidence type="ECO:0000313" key="2">
    <source>
        <dbReference type="Proteomes" id="UP001385389"/>
    </source>
</evidence>
<protein>
    <recommendedName>
        <fullName evidence="3">Replication initiation factor</fullName>
    </recommendedName>
</protein>
<evidence type="ECO:0000313" key="1">
    <source>
        <dbReference type="EMBL" id="WWX23680.1"/>
    </source>
</evidence>
<name>A0ABZ2IYA8_9BACT</name>
<accession>A0ABZ2IYA8</accession>
<dbReference type="RefSeq" id="WP_338669377.1">
    <property type="nucleotide sequence ID" value="NZ_CP146609.1"/>
</dbReference>
<sequence>MTISPPSKVNTELPLEPEVLASGVDSLNLSLGVKWKDHFFHELLDMNKKAAQNTGHSYPMKIQIPEFNDELLFTTLPNGGNGYKWIISGTQYAVKFGKALIPNSRPNVFIEIRSETLWQFGIQDAIKRIILALEGVHSEILVIKPSRIDLCMDILIPDCEWDGELFRNKVSRARKVAYYTKSNILTGVHIGKDDLSCRLYDKVEEIETQSHKTWMYDVWGTSEVPETKRVIRVEFQLRREPLKNLGIDTIEDCLKILDSIWGYCTKKWLKFQTNPGKHHTQRKTLGWWQTVQNNFIGVSDPVPAIRAKAVRATQFQLATQAVGLVIALAAVDDEFGTTPLFEEVSQEGLVKVFRKALNLSGKSKLELKDAVNRKRAKNYRGKGKYQLANYQRIKEGHPADMLTLGIEPDYAWELYDMGVIK</sequence>
<reference evidence="1 2" key="1">
    <citation type="submission" date="2024-03" db="EMBL/GenBank/DDBJ databases">
        <title>Phenotype and Genome Characterization of a Sulfate-Reducing Bacterium Pseudodesulfovibrio sp. strain 5S69, isolated from Petroleum Reservoir in Tatarstan (Russia).</title>
        <authorList>
            <person name="Bidzhieva S.K."/>
            <person name="Kadnikov V."/>
            <person name="Tourova T.P."/>
            <person name="Samigullina S.R."/>
            <person name="Sokolova D.S."/>
            <person name="Poltaraus A.B."/>
            <person name="Avtukh A.N."/>
            <person name="Tereshina V.M."/>
            <person name="Mardanov A.V."/>
            <person name="Nazina T.N."/>
        </authorList>
    </citation>
    <scope>NUCLEOTIDE SEQUENCE [LARGE SCALE GENOMIC DNA]</scope>
    <source>
        <strain evidence="1 2">5S69</strain>
    </source>
</reference>